<feature type="binding site" evidence="7">
    <location>
        <position position="10"/>
    </location>
    <ligand>
        <name>substrate</name>
    </ligand>
</feature>
<evidence type="ECO:0000256" key="3">
    <source>
        <dbReference type="ARBA" id="ARBA00011881"/>
    </source>
</evidence>
<evidence type="ECO:0000313" key="8">
    <source>
        <dbReference type="EMBL" id="ADY73806.1"/>
    </source>
</evidence>
<dbReference type="GO" id="GO:0019143">
    <property type="term" value="F:3-deoxy-manno-octulosonate-8-phosphatase activity"/>
    <property type="evidence" value="ECO:0007669"/>
    <property type="project" value="UniProtKB-EC"/>
</dbReference>
<comment type="similarity">
    <text evidence="2">Belongs to the KdsC family.</text>
</comment>
<dbReference type="PANTHER" id="PTHR21485">
    <property type="entry name" value="HAD SUPERFAMILY MEMBERS CMAS AND KDSC"/>
    <property type="match status" value="1"/>
</dbReference>
<feature type="binding site" evidence="7">
    <location>
        <position position="8"/>
    </location>
    <ligand>
        <name>Mg(2+)</name>
        <dbReference type="ChEBI" id="CHEBI:18420"/>
    </ligand>
</feature>
<dbReference type="Gene3D" id="3.40.50.1000">
    <property type="entry name" value="HAD superfamily/HAD-like"/>
    <property type="match status" value="1"/>
</dbReference>
<gene>
    <name evidence="8" type="ordered locus">Dester_1170</name>
</gene>
<dbReference type="STRING" id="868864.Dester_1170"/>
<reference evidence="9" key="2">
    <citation type="submission" date="2011-02" db="EMBL/GenBank/DDBJ databases">
        <title>The complete genome of Desulfurobacterium thermolithotrophum DSM 11699.</title>
        <authorList>
            <consortium name="US DOE Joint Genome Institute (JGI-PGF)"/>
            <person name="Lucas S."/>
            <person name="Copeland A."/>
            <person name="Lapidus A."/>
            <person name="Bruce D."/>
            <person name="Goodwin L."/>
            <person name="Pitluck S."/>
            <person name="Kyrpides N."/>
            <person name="Mavromatis K."/>
            <person name="Pagani I."/>
            <person name="Ivanova N."/>
            <person name="Mikhailova N."/>
            <person name="Daligault H."/>
            <person name="Detter J.C."/>
            <person name="Tapia R."/>
            <person name="Han C."/>
            <person name="Land M."/>
            <person name="Hauser L."/>
            <person name="Markowitz V."/>
            <person name="Cheng J.-F."/>
            <person name="Hugenholtz P."/>
            <person name="Woyke T."/>
            <person name="Wu D."/>
            <person name="Spring S."/>
            <person name="Brambilla E."/>
            <person name="Klenk H.-P."/>
            <person name="Eisen J.A."/>
        </authorList>
    </citation>
    <scope>NUCLEOTIDE SEQUENCE [LARGE SCALE GENOMIC DNA]</scope>
    <source>
        <strain evidence="9">DSM 11699 / BSA</strain>
    </source>
</reference>
<evidence type="ECO:0000256" key="6">
    <source>
        <dbReference type="ARBA" id="ARBA00022842"/>
    </source>
</evidence>
<dbReference type="SFLD" id="SFLDG01136">
    <property type="entry name" value="C1.6:_Phosphoserine_Phosphatas"/>
    <property type="match status" value="1"/>
</dbReference>
<dbReference type="EC" id="3.1.3.45" evidence="8"/>
<dbReference type="SUPFAM" id="SSF56784">
    <property type="entry name" value="HAD-like"/>
    <property type="match status" value="1"/>
</dbReference>
<keyword evidence="6 7" id="KW-0460">Magnesium</keyword>
<dbReference type="CDD" id="cd01630">
    <property type="entry name" value="HAD_KDO-like"/>
    <property type="match status" value="1"/>
</dbReference>
<dbReference type="InterPro" id="IPR036412">
    <property type="entry name" value="HAD-like_sf"/>
</dbReference>
<accession>F0S0C7</accession>
<dbReference type="FunCoup" id="F0S0C7">
    <property type="interactions" value="236"/>
</dbReference>
<name>F0S0C7_DESTD</name>
<sequence>MIKLIIFDVDGVMTDGTITYDSEGREYKSFNVKDGYAVVTAIKKGIKVAVITSRFSPMVEKRCKELGIEDIFQGVDNKLKSYEILKAKYGLQDREIAAMGDDIPDLPILERVGISGAPKDAVEVVKKKVKFVSSFPGGKGAVRDFIEYLLGGIE</sequence>
<dbReference type="RefSeq" id="WP_013638758.1">
    <property type="nucleotide sequence ID" value="NC_015185.1"/>
</dbReference>
<dbReference type="HOGENOM" id="CLU_106694_1_0_0"/>
<dbReference type="NCBIfam" id="TIGR01670">
    <property type="entry name" value="KdsC-phosphatas"/>
    <property type="match status" value="1"/>
</dbReference>
<dbReference type="GO" id="GO:0046872">
    <property type="term" value="F:metal ion binding"/>
    <property type="evidence" value="ECO:0007669"/>
    <property type="project" value="UniProtKB-KW"/>
</dbReference>
<keyword evidence="9" id="KW-1185">Reference proteome</keyword>
<dbReference type="PIRSF" id="PIRSF006118">
    <property type="entry name" value="KDO8-P_Ptase"/>
    <property type="match status" value="1"/>
</dbReference>
<feature type="binding site" evidence="7">
    <location>
        <position position="101"/>
    </location>
    <ligand>
        <name>Mg(2+)</name>
        <dbReference type="ChEBI" id="CHEBI:18420"/>
    </ligand>
</feature>
<evidence type="ECO:0000256" key="2">
    <source>
        <dbReference type="ARBA" id="ARBA00005893"/>
    </source>
</evidence>
<organism evidence="8 9">
    <name type="scientific">Desulfurobacterium thermolithotrophum (strain DSM 11699 / BSA)</name>
    <dbReference type="NCBI Taxonomy" id="868864"/>
    <lineage>
        <taxon>Bacteria</taxon>
        <taxon>Pseudomonadati</taxon>
        <taxon>Aquificota</taxon>
        <taxon>Aquificia</taxon>
        <taxon>Desulfurobacteriales</taxon>
        <taxon>Desulfurobacteriaceae</taxon>
        <taxon>Desulfurobacterium</taxon>
    </lineage>
</organism>
<dbReference type="KEGG" id="dte:Dester_1170"/>
<dbReference type="InterPro" id="IPR023214">
    <property type="entry name" value="HAD_sf"/>
</dbReference>
<evidence type="ECO:0000313" key="9">
    <source>
        <dbReference type="Proteomes" id="UP000007102"/>
    </source>
</evidence>
<dbReference type="PANTHER" id="PTHR21485:SF3">
    <property type="entry name" value="N-ACYLNEURAMINATE CYTIDYLYLTRANSFERASE"/>
    <property type="match status" value="1"/>
</dbReference>
<proteinExistence type="inferred from homology"/>
<dbReference type="eggNOG" id="COG1778">
    <property type="taxonomic scope" value="Bacteria"/>
</dbReference>
<reference evidence="8 9" key="1">
    <citation type="journal article" date="2011" name="Stand. Genomic Sci.">
        <title>Complete genome sequence of the thermophilic sulfur-reducer Desulfurobacterium thermolithotrophum type strain (BSA(T)) from a deep-sea hydrothermal vent.</title>
        <authorList>
            <person name="Goker M."/>
            <person name="Daligault H."/>
            <person name="Mwirichia R."/>
            <person name="Lapidus A."/>
            <person name="Lucas S."/>
            <person name="Deshpande S."/>
            <person name="Pagani I."/>
            <person name="Tapia R."/>
            <person name="Cheng J.F."/>
            <person name="Goodwin L."/>
            <person name="Pitluck S."/>
            <person name="Liolios K."/>
            <person name="Ivanova N."/>
            <person name="Mavromatis K."/>
            <person name="Mikhailova N."/>
            <person name="Pati A."/>
            <person name="Chen A."/>
            <person name="Palaniappan K."/>
            <person name="Han C."/>
            <person name="Land M."/>
            <person name="Hauser L."/>
            <person name="Pan C."/>
            <person name="Brambilla E.M."/>
            <person name="Rohde M."/>
            <person name="Spring S."/>
            <person name="Sikorski J."/>
            <person name="Wirth R."/>
            <person name="Detter J.C."/>
            <person name="Woyke T."/>
            <person name="Bristow J."/>
            <person name="Eisen J.A."/>
            <person name="Markowitz V."/>
            <person name="Hugenholtz P."/>
            <person name="Kyrpides N.C."/>
            <person name="Klenk H.P."/>
        </authorList>
    </citation>
    <scope>NUCLEOTIDE SEQUENCE [LARGE SCALE GENOMIC DNA]</scope>
    <source>
        <strain evidence="9">DSM 11699 / BSA</strain>
    </source>
</reference>
<keyword evidence="4 7" id="KW-0479">Metal-binding</keyword>
<dbReference type="OrthoDB" id="9805604at2"/>
<dbReference type="InterPro" id="IPR010023">
    <property type="entry name" value="KdsC_fam"/>
</dbReference>
<comment type="cofactor">
    <cofactor evidence="1 7">
        <name>Mg(2+)</name>
        <dbReference type="ChEBI" id="CHEBI:18420"/>
    </cofactor>
</comment>
<dbReference type="EMBL" id="CP002543">
    <property type="protein sequence ID" value="ADY73806.1"/>
    <property type="molecule type" value="Genomic_DNA"/>
</dbReference>
<evidence type="ECO:0000256" key="5">
    <source>
        <dbReference type="ARBA" id="ARBA00022801"/>
    </source>
</evidence>
<evidence type="ECO:0000256" key="4">
    <source>
        <dbReference type="ARBA" id="ARBA00022723"/>
    </source>
</evidence>
<dbReference type="SFLD" id="SFLDS00003">
    <property type="entry name" value="Haloacid_Dehalogenase"/>
    <property type="match status" value="1"/>
</dbReference>
<evidence type="ECO:0000256" key="1">
    <source>
        <dbReference type="ARBA" id="ARBA00001946"/>
    </source>
</evidence>
<comment type="subunit">
    <text evidence="3">Homotetramer.</text>
</comment>
<dbReference type="GO" id="GO:0008781">
    <property type="term" value="F:N-acylneuraminate cytidylyltransferase activity"/>
    <property type="evidence" value="ECO:0007669"/>
    <property type="project" value="TreeGrafter"/>
</dbReference>
<keyword evidence="5 8" id="KW-0378">Hydrolase</keyword>
<evidence type="ECO:0000256" key="7">
    <source>
        <dbReference type="PIRSR" id="PIRSR006118-2"/>
    </source>
</evidence>
<dbReference type="Pfam" id="PF00702">
    <property type="entry name" value="Hydrolase"/>
    <property type="match status" value="1"/>
</dbReference>
<dbReference type="InterPro" id="IPR050793">
    <property type="entry name" value="CMP-NeuNAc_synthase"/>
</dbReference>
<dbReference type="InParanoid" id="F0S0C7"/>
<dbReference type="FunFam" id="3.40.50.1000:FF:000029">
    <property type="entry name" value="3-deoxy-D-manno-octulosonate 8-phosphate phosphatase KdsC"/>
    <property type="match status" value="1"/>
</dbReference>
<dbReference type="SFLD" id="SFLDG01138">
    <property type="entry name" value="C1.6.2:_Deoxy-d-mannose-octulo"/>
    <property type="match status" value="1"/>
</dbReference>
<protein>
    <submittedName>
        <fullName evidence="8">3-deoxy-D-manno-octulosonate 8-phosphate phosphatase, YrbI family</fullName>
        <ecNumber evidence="8">3.1.3.45</ecNumber>
    </submittedName>
</protein>
<dbReference type="Proteomes" id="UP000007102">
    <property type="component" value="Chromosome"/>
</dbReference>
<dbReference type="AlphaFoldDB" id="F0S0C7"/>